<feature type="non-terminal residue" evidence="2">
    <location>
        <position position="93"/>
    </location>
</feature>
<proteinExistence type="predicted"/>
<sequence length="93" mass="10720">FQNTLPTWDQAGRRKLDDASASSETVQIKQRKLEASENLSETIRILTFASGKQLKITFKHDKDMLSFCETANPESYSLEDLCFYFKRNSTHPD</sequence>
<reference evidence="2" key="1">
    <citation type="submission" date="2023-10" db="EMBL/GenBank/DDBJ databases">
        <title>Genome assembly of Pristionchus species.</title>
        <authorList>
            <person name="Yoshida K."/>
            <person name="Sommer R.J."/>
        </authorList>
    </citation>
    <scope>NUCLEOTIDE SEQUENCE</scope>
    <source>
        <strain evidence="2">RS0144</strain>
    </source>
</reference>
<evidence type="ECO:0000256" key="1">
    <source>
        <dbReference type="SAM" id="MobiDB-lite"/>
    </source>
</evidence>
<feature type="region of interest" description="Disordered" evidence="1">
    <location>
        <begin position="1"/>
        <end position="22"/>
    </location>
</feature>
<accession>A0AAV5TWW7</accession>
<dbReference type="Proteomes" id="UP001432027">
    <property type="component" value="Unassembled WGS sequence"/>
</dbReference>
<evidence type="ECO:0008006" key="4">
    <source>
        <dbReference type="Google" id="ProtNLM"/>
    </source>
</evidence>
<comment type="caution">
    <text evidence="2">The sequence shown here is derived from an EMBL/GenBank/DDBJ whole genome shotgun (WGS) entry which is preliminary data.</text>
</comment>
<keyword evidence="3" id="KW-1185">Reference proteome</keyword>
<protein>
    <recommendedName>
        <fullName evidence="4">UBX domain-containing protein</fullName>
    </recommendedName>
</protein>
<gene>
    <name evidence="2" type="ORF">PENTCL1PPCAC_20920</name>
</gene>
<dbReference type="AlphaFoldDB" id="A0AAV5TWW7"/>
<name>A0AAV5TWW7_9BILA</name>
<evidence type="ECO:0000313" key="3">
    <source>
        <dbReference type="Proteomes" id="UP001432027"/>
    </source>
</evidence>
<feature type="non-terminal residue" evidence="2">
    <location>
        <position position="1"/>
    </location>
</feature>
<evidence type="ECO:0000313" key="2">
    <source>
        <dbReference type="EMBL" id="GMS98745.1"/>
    </source>
</evidence>
<organism evidence="2 3">
    <name type="scientific">Pristionchus entomophagus</name>
    <dbReference type="NCBI Taxonomy" id="358040"/>
    <lineage>
        <taxon>Eukaryota</taxon>
        <taxon>Metazoa</taxon>
        <taxon>Ecdysozoa</taxon>
        <taxon>Nematoda</taxon>
        <taxon>Chromadorea</taxon>
        <taxon>Rhabditida</taxon>
        <taxon>Rhabditina</taxon>
        <taxon>Diplogasteromorpha</taxon>
        <taxon>Diplogasteroidea</taxon>
        <taxon>Neodiplogasteridae</taxon>
        <taxon>Pristionchus</taxon>
    </lineage>
</organism>
<dbReference type="EMBL" id="BTSX01000005">
    <property type="protein sequence ID" value="GMS98745.1"/>
    <property type="molecule type" value="Genomic_DNA"/>
</dbReference>